<dbReference type="Proteomes" id="UP000593567">
    <property type="component" value="Unassembled WGS sequence"/>
</dbReference>
<protein>
    <submittedName>
        <fullName evidence="2">Uncharacterized protein</fullName>
    </submittedName>
</protein>
<comment type="caution">
    <text evidence="2">The sequence shown here is derived from an EMBL/GenBank/DDBJ whole genome shotgun (WGS) entry which is preliminary data.</text>
</comment>
<keyword evidence="1" id="KW-0732">Signal</keyword>
<dbReference type="AlphaFoldDB" id="A0A7J7J4D2"/>
<evidence type="ECO:0000313" key="2">
    <source>
        <dbReference type="EMBL" id="KAF6020278.1"/>
    </source>
</evidence>
<accession>A0A7J7J4D2</accession>
<dbReference type="EMBL" id="VXIV02003183">
    <property type="protein sequence ID" value="KAF6020278.1"/>
    <property type="molecule type" value="Genomic_DNA"/>
</dbReference>
<feature type="chain" id="PRO_5029782278" evidence="1">
    <location>
        <begin position="28"/>
        <end position="109"/>
    </location>
</feature>
<sequence length="109" mass="12296">MRQYWSVSSIAVAFLALLCILTASTQAISSNDGAAEVGAYLDDASYEEMLPPEKRGMPISEFIMRKLQKEKPRCSSWNGHCQPNRRGDCCSPYFCKCMLIFSNRCRCVL</sequence>
<gene>
    <name evidence="2" type="ORF">EB796_021409</name>
</gene>
<evidence type="ECO:0000313" key="3">
    <source>
        <dbReference type="Proteomes" id="UP000593567"/>
    </source>
</evidence>
<feature type="signal peptide" evidence="1">
    <location>
        <begin position="1"/>
        <end position="27"/>
    </location>
</feature>
<keyword evidence="3" id="KW-1185">Reference proteome</keyword>
<organism evidence="2 3">
    <name type="scientific">Bugula neritina</name>
    <name type="common">Brown bryozoan</name>
    <name type="synonym">Sertularia neritina</name>
    <dbReference type="NCBI Taxonomy" id="10212"/>
    <lineage>
        <taxon>Eukaryota</taxon>
        <taxon>Metazoa</taxon>
        <taxon>Spiralia</taxon>
        <taxon>Lophotrochozoa</taxon>
        <taxon>Bryozoa</taxon>
        <taxon>Gymnolaemata</taxon>
        <taxon>Cheilostomatida</taxon>
        <taxon>Flustrina</taxon>
        <taxon>Buguloidea</taxon>
        <taxon>Bugulidae</taxon>
        <taxon>Bugula</taxon>
    </lineage>
</organism>
<evidence type="ECO:0000256" key="1">
    <source>
        <dbReference type="SAM" id="SignalP"/>
    </source>
</evidence>
<proteinExistence type="predicted"/>
<name>A0A7J7J4D2_BUGNE</name>
<reference evidence="2" key="1">
    <citation type="submission" date="2020-06" db="EMBL/GenBank/DDBJ databases">
        <title>Draft genome of Bugula neritina, a colonial animal packing powerful symbionts and potential medicines.</title>
        <authorList>
            <person name="Rayko M."/>
        </authorList>
    </citation>
    <scope>NUCLEOTIDE SEQUENCE [LARGE SCALE GENOMIC DNA]</scope>
    <source>
        <strain evidence="2">Kwan_BN1</strain>
    </source>
</reference>